<keyword evidence="4" id="KW-0449">Lipoprotein</keyword>
<proteinExistence type="inferred from homology"/>
<comment type="similarity">
    <text evidence="1">Belongs to the MlaA family.</text>
</comment>
<dbReference type="GO" id="GO:0016020">
    <property type="term" value="C:membrane"/>
    <property type="evidence" value="ECO:0007669"/>
    <property type="project" value="InterPro"/>
</dbReference>
<dbReference type="PRINTS" id="PR01805">
    <property type="entry name" value="VACJLIPOPROT"/>
</dbReference>
<protein>
    <submittedName>
        <fullName evidence="4">VacJ family lipoprotein</fullName>
    </submittedName>
</protein>
<keyword evidence="5" id="KW-1185">Reference proteome</keyword>
<dbReference type="PANTHER" id="PTHR30035">
    <property type="entry name" value="LIPOPROTEIN VACJ-RELATED"/>
    <property type="match status" value="1"/>
</dbReference>
<dbReference type="Pfam" id="PF04333">
    <property type="entry name" value="MlaA"/>
    <property type="match status" value="1"/>
</dbReference>
<dbReference type="AlphaFoldDB" id="A0A9X2KT92"/>
<gene>
    <name evidence="4" type="ORF">M6D89_06900</name>
</gene>
<accession>A0A9X2KT92</accession>
<reference evidence="4" key="1">
    <citation type="submission" date="2022-05" db="EMBL/GenBank/DDBJ databases">
        <authorList>
            <person name="Sun H.-N."/>
        </authorList>
    </citation>
    <scope>NUCLEOTIDE SEQUENCE</scope>
    <source>
        <strain evidence="4">HB14</strain>
    </source>
</reference>
<dbReference type="InterPro" id="IPR007428">
    <property type="entry name" value="MlaA"/>
</dbReference>
<name>A0A9X2KT92_9GAMM</name>
<evidence type="ECO:0000256" key="1">
    <source>
        <dbReference type="ARBA" id="ARBA00010634"/>
    </source>
</evidence>
<reference evidence="4" key="2">
    <citation type="submission" date="2023-01" db="EMBL/GenBank/DDBJ databases">
        <title>Gilvimarinus xylanilyticus HB14 isolated from Caulerpa lentillifera aquaculture base in Hainan, China.</title>
        <authorList>
            <person name="Zhang Y.-J."/>
        </authorList>
    </citation>
    <scope>NUCLEOTIDE SEQUENCE</scope>
    <source>
        <strain evidence="4">HB14</strain>
    </source>
</reference>
<feature type="signal peptide" evidence="3">
    <location>
        <begin position="1"/>
        <end position="40"/>
    </location>
</feature>
<comment type="caution">
    <text evidence="4">The sequence shown here is derived from an EMBL/GenBank/DDBJ whole genome shotgun (WGS) entry which is preliminary data.</text>
</comment>
<sequence>MTSYRFVLCSGSSQPFSFCFKGFLGVLALVIALSAGGAAAQTQDPQDPWEDFNRAMFAFNDTADRYVIKPVAKGYVKVTPSPLRQGVSNVFYNLLEVRNVFNDLLQAKFGQAGKDTGRFLINSTLGVAGIFDVAAHMGLNRAEGEDFGQTLAAWGVSDGPYIVLPVFGPRTLRDAAATPVDWFTDPKTYIGHTRTSYEIKVAELVDTRARLLSLEQDIGADKYTLFRDIYLQRREYLINDGEVEDEFGSGLDDFDDF</sequence>
<dbReference type="PANTHER" id="PTHR30035:SF3">
    <property type="entry name" value="INTERMEMBRANE PHOSPHOLIPID TRANSPORT SYSTEM LIPOPROTEIN MLAA"/>
    <property type="match status" value="1"/>
</dbReference>
<evidence type="ECO:0000256" key="2">
    <source>
        <dbReference type="ARBA" id="ARBA00022729"/>
    </source>
</evidence>
<keyword evidence="2 3" id="KW-0732">Signal</keyword>
<dbReference type="Proteomes" id="UP001139319">
    <property type="component" value="Unassembled WGS sequence"/>
</dbReference>
<dbReference type="EMBL" id="JAMFTH010000001">
    <property type="protein sequence ID" value="MCP8899024.1"/>
    <property type="molecule type" value="Genomic_DNA"/>
</dbReference>
<evidence type="ECO:0000313" key="4">
    <source>
        <dbReference type="EMBL" id="MCP8899024.1"/>
    </source>
</evidence>
<evidence type="ECO:0000256" key="3">
    <source>
        <dbReference type="SAM" id="SignalP"/>
    </source>
</evidence>
<organism evidence="4 5">
    <name type="scientific">Gilvimarinus xylanilyticus</name>
    <dbReference type="NCBI Taxonomy" id="2944139"/>
    <lineage>
        <taxon>Bacteria</taxon>
        <taxon>Pseudomonadati</taxon>
        <taxon>Pseudomonadota</taxon>
        <taxon>Gammaproteobacteria</taxon>
        <taxon>Cellvibrionales</taxon>
        <taxon>Cellvibrionaceae</taxon>
        <taxon>Gilvimarinus</taxon>
    </lineage>
</organism>
<dbReference type="RefSeq" id="WP_253967286.1">
    <property type="nucleotide sequence ID" value="NZ_JAMFTH010000001.1"/>
</dbReference>
<feature type="chain" id="PRO_5040887808" evidence="3">
    <location>
        <begin position="41"/>
        <end position="257"/>
    </location>
</feature>
<dbReference type="GO" id="GO:0120010">
    <property type="term" value="P:intermembrane phospholipid transfer"/>
    <property type="evidence" value="ECO:0007669"/>
    <property type="project" value="TreeGrafter"/>
</dbReference>
<evidence type="ECO:0000313" key="5">
    <source>
        <dbReference type="Proteomes" id="UP001139319"/>
    </source>
</evidence>